<dbReference type="Proteomes" id="UP001165124">
    <property type="component" value="Unassembled WGS sequence"/>
</dbReference>
<protein>
    <submittedName>
        <fullName evidence="1">Uncharacterized protein</fullName>
    </submittedName>
</protein>
<reference evidence="1" key="1">
    <citation type="submission" date="2023-02" db="EMBL/GenBank/DDBJ databases">
        <title>Actinomadura rubrobrunea NBRC 14622.</title>
        <authorList>
            <person name="Ichikawa N."/>
            <person name="Sato H."/>
            <person name="Tonouchi N."/>
        </authorList>
    </citation>
    <scope>NUCLEOTIDE SEQUENCE</scope>
    <source>
        <strain evidence="1">NBRC 14622</strain>
    </source>
</reference>
<evidence type="ECO:0000313" key="1">
    <source>
        <dbReference type="EMBL" id="GLW65384.1"/>
    </source>
</evidence>
<dbReference type="AlphaFoldDB" id="A0A9W6PVS1"/>
<evidence type="ECO:0000313" key="2">
    <source>
        <dbReference type="Proteomes" id="UP001165124"/>
    </source>
</evidence>
<gene>
    <name evidence="1" type="ORF">Arub01_36280</name>
</gene>
<dbReference type="EMBL" id="BSRZ01000008">
    <property type="protein sequence ID" value="GLW65384.1"/>
    <property type="molecule type" value="Genomic_DNA"/>
</dbReference>
<sequence length="75" mass="7777">MATAPAMASATIRRLSRITASLLLAKGRLEDVAVLRAGDGPAPPGVRAARQCQGKRSEVSQVTAFWGCIPRGSAT</sequence>
<accession>A0A9W6PVS1</accession>
<organism evidence="1 2">
    <name type="scientific">Actinomadura rubrobrunea</name>
    <dbReference type="NCBI Taxonomy" id="115335"/>
    <lineage>
        <taxon>Bacteria</taxon>
        <taxon>Bacillati</taxon>
        <taxon>Actinomycetota</taxon>
        <taxon>Actinomycetes</taxon>
        <taxon>Streptosporangiales</taxon>
        <taxon>Thermomonosporaceae</taxon>
        <taxon>Actinomadura</taxon>
    </lineage>
</organism>
<proteinExistence type="predicted"/>
<keyword evidence="2" id="KW-1185">Reference proteome</keyword>
<comment type="caution">
    <text evidence="1">The sequence shown here is derived from an EMBL/GenBank/DDBJ whole genome shotgun (WGS) entry which is preliminary data.</text>
</comment>
<name>A0A9W6PVS1_9ACTN</name>